<feature type="transmembrane region" description="Helical" evidence="1">
    <location>
        <begin position="89"/>
        <end position="119"/>
    </location>
</feature>
<accession>A0A4S4EJP3</accession>
<organism evidence="2 3">
    <name type="scientific">Camellia sinensis var. sinensis</name>
    <name type="common">China tea</name>
    <dbReference type="NCBI Taxonomy" id="542762"/>
    <lineage>
        <taxon>Eukaryota</taxon>
        <taxon>Viridiplantae</taxon>
        <taxon>Streptophyta</taxon>
        <taxon>Embryophyta</taxon>
        <taxon>Tracheophyta</taxon>
        <taxon>Spermatophyta</taxon>
        <taxon>Magnoliopsida</taxon>
        <taxon>eudicotyledons</taxon>
        <taxon>Gunneridae</taxon>
        <taxon>Pentapetalae</taxon>
        <taxon>asterids</taxon>
        <taxon>Ericales</taxon>
        <taxon>Theaceae</taxon>
        <taxon>Camellia</taxon>
    </lineage>
</organism>
<evidence type="ECO:0000256" key="1">
    <source>
        <dbReference type="SAM" id="Phobius"/>
    </source>
</evidence>
<dbReference type="AlphaFoldDB" id="A0A4S4EJP3"/>
<keyword evidence="1" id="KW-0812">Transmembrane</keyword>
<comment type="caution">
    <text evidence="2">The sequence shown here is derived from an EMBL/GenBank/DDBJ whole genome shotgun (WGS) entry which is preliminary data.</text>
</comment>
<reference evidence="2 3" key="1">
    <citation type="journal article" date="2018" name="Proc. Natl. Acad. Sci. U.S.A.">
        <title>Draft genome sequence of Camellia sinensis var. sinensis provides insights into the evolution of the tea genome and tea quality.</title>
        <authorList>
            <person name="Wei C."/>
            <person name="Yang H."/>
            <person name="Wang S."/>
            <person name="Zhao J."/>
            <person name="Liu C."/>
            <person name="Gao L."/>
            <person name="Xia E."/>
            <person name="Lu Y."/>
            <person name="Tai Y."/>
            <person name="She G."/>
            <person name="Sun J."/>
            <person name="Cao H."/>
            <person name="Tong W."/>
            <person name="Gao Q."/>
            <person name="Li Y."/>
            <person name="Deng W."/>
            <person name="Jiang X."/>
            <person name="Wang W."/>
            <person name="Chen Q."/>
            <person name="Zhang S."/>
            <person name="Li H."/>
            <person name="Wu J."/>
            <person name="Wang P."/>
            <person name="Li P."/>
            <person name="Shi C."/>
            <person name="Zheng F."/>
            <person name="Jian J."/>
            <person name="Huang B."/>
            <person name="Shan D."/>
            <person name="Shi M."/>
            <person name="Fang C."/>
            <person name="Yue Y."/>
            <person name="Li F."/>
            <person name="Li D."/>
            <person name="Wei S."/>
            <person name="Han B."/>
            <person name="Jiang C."/>
            <person name="Yin Y."/>
            <person name="Xia T."/>
            <person name="Zhang Z."/>
            <person name="Bennetzen J.L."/>
            <person name="Zhao S."/>
            <person name="Wan X."/>
        </authorList>
    </citation>
    <scope>NUCLEOTIDE SEQUENCE [LARGE SCALE GENOMIC DNA]</scope>
    <source>
        <strain evidence="3">cv. Shuchazao</strain>
        <tissue evidence="2">Leaf</tissue>
    </source>
</reference>
<keyword evidence="1" id="KW-1133">Transmembrane helix</keyword>
<protein>
    <submittedName>
        <fullName evidence="2">Uncharacterized protein</fullName>
    </submittedName>
</protein>
<evidence type="ECO:0000313" key="3">
    <source>
        <dbReference type="Proteomes" id="UP000306102"/>
    </source>
</evidence>
<keyword evidence="3" id="KW-1185">Reference proteome</keyword>
<dbReference type="InterPro" id="IPR008926">
    <property type="entry name" value="RNR_R1-su_N"/>
</dbReference>
<dbReference type="SUPFAM" id="SSF48168">
    <property type="entry name" value="R1 subunit of ribonucleotide reductase, N-terminal domain"/>
    <property type="match status" value="1"/>
</dbReference>
<name>A0A4S4EJP3_CAMSN</name>
<keyword evidence="1" id="KW-0472">Membrane</keyword>
<evidence type="ECO:0000313" key="2">
    <source>
        <dbReference type="EMBL" id="THG16235.1"/>
    </source>
</evidence>
<dbReference type="Proteomes" id="UP000306102">
    <property type="component" value="Unassembled WGS sequence"/>
</dbReference>
<proteinExistence type="predicted"/>
<dbReference type="EMBL" id="SDRB02004194">
    <property type="protein sequence ID" value="THG16235.1"/>
    <property type="molecule type" value="Genomic_DNA"/>
</dbReference>
<dbReference type="STRING" id="542762.A0A4S4EJP3"/>
<gene>
    <name evidence="2" type="ORF">TEA_010525</name>
</gene>
<sequence length="203" mass="22548">MDQNLELMYKIKNHANDTPFLTVPKTWTSSLVHSMIMIACACFGTRSPRRNALSLSLQTLSILRPVLDQNLQACNPWWLSATSDLFVDILLTAVPTVGTIGLISIHVLVAFFFMINLLLSWTFDESSASYSAYILSTARLKKLSYCLSIDHCDPVLVFQKVYVGVYNGVTTSKLDELSTKTADAMTTNHPNYASVSFVLKLGL</sequence>